<gene>
    <name evidence="7" type="ORF">N425_08725</name>
</gene>
<organism evidence="7 8">
    <name type="scientific">Tannerella sp. oral taxon BU063 isolate Cell 2</name>
    <dbReference type="NCBI Taxonomy" id="1411148"/>
    <lineage>
        <taxon>Bacteria</taxon>
        <taxon>Pseudomonadati</taxon>
        <taxon>Bacteroidota</taxon>
        <taxon>Bacteroidia</taxon>
        <taxon>Bacteroidales</taxon>
        <taxon>Tannerellaceae</taxon>
        <taxon>Tannerella</taxon>
    </lineage>
</organism>
<proteinExistence type="inferred from homology"/>
<dbReference type="PROSITE" id="PS00444">
    <property type="entry name" value="POLYPRENYL_SYNTHASE_2"/>
    <property type="match status" value="1"/>
</dbReference>
<evidence type="ECO:0000256" key="4">
    <source>
        <dbReference type="ARBA" id="ARBA00022723"/>
    </source>
</evidence>
<dbReference type="InterPro" id="IPR000092">
    <property type="entry name" value="Polyprenyl_synt"/>
</dbReference>
<evidence type="ECO:0000256" key="2">
    <source>
        <dbReference type="ARBA" id="ARBA00006706"/>
    </source>
</evidence>
<sequence>MINKRDIERPVEEALSQFRSEYTEALHSDVRTIRAAIEAVYHSGGKHVRPLLLLLTAEAAGGVRPDSVHSAVFIELLHMASLIHDDVVDDTRQRRGQPSINAVFDNRIAVLVGDFVLSEALIRAARTGSALIVSIISTLSRQMAAGEIKQLENAREQLLTEEDYFSAVEKKTAMLLAVCAEIGAVTAGADAEVQAHCREYGRLLGYSFQIRDDLFDYFDMPTTGKPGGNDIREGKVTLPLLYALAATAEAVKAPFLSMIREQCFTPENVAALIRFAKEHGGIAYAEQRMNEFRDRAKDEIRFLPDGPARESLLALADYIVGRNV</sequence>
<dbReference type="CDD" id="cd00685">
    <property type="entry name" value="Trans_IPPS_HT"/>
    <property type="match status" value="1"/>
</dbReference>
<evidence type="ECO:0000256" key="3">
    <source>
        <dbReference type="ARBA" id="ARBA00022679"/>
    </source>
</evidence>
<keyword evidence="5" id="KW-0460">Magnesium</keyword>
<dbReference type="Pfam" id="PF00348">
    <property type="entry name" value="polyprenyl_synt"/>
    <property type="match status" value="1"/>
</dbReference>
<evidence type="ECO:0000313" key="8">
    <source>
        <dbReference type="Proteomes" id="UP000018837"/>
    </source>
</evidence>
<evidence type="ECO:0000313" key="7">
    <source>
        <dbReference type="EMBL" id="ETK01601.1"/>
    </source>
</evidence>
<dbReference type="AlphaFoldDB" id="W2C5A5"/>
<keyword evidence="4" id="KW-0479">Metal-binding</keyword>
<dbReference type="GO" id="GO:0008299">
    <property type="term" value="P:isoprenoid biosynthetic process"/>
    <property type="evidence" value="ECO:0007669"/>
    <property type="project" value="InterPro"/>
</dbReference>
<comment type="similarity">
    <text evidence="2 6">Belongs to the FPP/GGPP synthase family.</text>
</comment>
<comment type="caution">
    <text evidence="7">The sequence shown here is derived from an EMBL/GenBank/DDBJ whole genome shotgun (WGS) entry which is preliminary data.</text>
</comment>
<comment type="cofactor">
    <cofactor evidence="1">
        <name>Mg(2+)</name>
        <dbReference type="ChEBI" id="CHEBI:18420"/>
    </cofactor>
</comment>
<name>W2C5A5_9BACT</name>
<evidence type="ECO:0000256" key="1">
    <source>
        <dbReference type="ARBA" id="ARBA00001946"/>
    </source>
</evidence>
<dbReference type="PANTHER" id="PTHR12001">
    <property type="entry name" value="GERANYLGERANYL PYROPHOSPHATE SYNTHASE"/>
    <property type="match status" value="1"/>
</dbReference>
<protein>
    <submittedName>
        <fullName evidence="7">Polyprenyl synthetase</fullName>
    </submittedName>
</protein>
<dbReference type="GO" id="GO:0046872">
    <property type="term" value="F:metal ion binding"/>
    <property type="evidence" value="ECO:0007669"/>
    <property type="project" value="UniProtKB-KW"/>
</dbReference>
<dbReference type="Gene3D" id="1.10.600.10">
    <property type="entry name" value="Farnesyl Diphosphate Synthase"/>
    <property type="match status" value="1"/>
</dbReference>
<dbReference type="SFLD" id="SFLDS00005">
    <property type="entry name" value="Isoprenoid_Synthase_Type_I"/>
    <property type="match status" value="1"/>
</dbReference>
<reference evidence="7 8" key="1">
    <citation type="submission" date="2013-11" db="EMBL/GenBank/DDBJ databases">
        <title>Single cell genomics of uncultured Tannerella BU063 (oral taxon 286).</title>
        <authorList>
            <person name="Beall C.J."/>
            <person name="Campbell A.G."/>
            <person name="Griffen A.L."/>
            <person name="Podar M."/>
            <person name="Leys E.J."/>
        </authorList>
    </citation>
    <scope>NUCLEOTIDE SEQUENCE [LARGE SCALE GENOMIC DNA]</scope>
    <source>
        <strain evidence="7">Cell 2</strain>
    </source>
</reference>
<keyword evidence="3 6" id="KW-0808">Transferase</keyword>
<dbReference type="GO" id="GO:0004659">
    <property type="term" value="F:prenyltransferase activity"/>
    <property type="evidence" value="ECO:0007669"/>
    <property type="project" value="InterPro"/>
</dbReference>
<dbReference type="SUPFAM" id="SSF48576">
    <property type="entry name" value="Terpenoid synthases"/>
    <property type="match status" value="1"/>
</dbReference>
<dbReference type="PROSITE" id="PS00723">
    <property type="entry name" value="POLYPRENYL_SYNTHASE_1"/>
    <property type="match status" value="1"/>
</dbReference>
<accession>W2C5A5</accession>
<dbReference type="Proteomes" id="UP000018837">
    <property type="component" value="Unassembled WGS sequence"/>
</dbReference>
<dbReference type="PATRIC" id="fig|1411148.3.peg.1370"/>
<evidence type="ECO:0000256" key="5">
    <source>
        <dbReference type="ARBA" id="ARBA00022842"/>
    </source>
</evidence>
<dbReference type="EMBL" id="AYUF01000469">
    <property type="protein sequence ID" value="ETK01601.1"/>
    <property type="molecule type" value="Genomic_DNA"/>
</dbReference>
<evidence type="ECO:0000256" key="6">
    <source>
        <dbReference type="RuleBase" id="RU004466"/>
    </source>
</evidence>
<dbReference type="InterPro" id="IPR033749">
    <property type="entry name" value="Polyprenyl_synt_CS"/>
</dbReference>
<dbReference type="PANTHER" id="PTHR12001:SF69">
    <property type="entry name" value="ALL TRANS-POLYPRENYL-DIPHOSPHATE SYNTHASE PDSS1"/>
    <property type="match status" value="1"/>
</dbReference>
<dbReference type="InterPro" id="IPR008949">
    <property type="entry name" value="Isoprenoid_synthase_dom_sf"/>
</dbReference>